<evidence type="ECO:0000256" key="1">
    <source>
        <dbReference type="ARBA" id="ARBA00006738"/>
    </source>
</evidence>
<dbReference type="SUPFAM" id="SSF52980">
    <property type="entry name" value="Restriction endonuclease-like"/>
    <property type="match status" value="1"/>
</dbReference>
<gene>
    <name evidence="2" type="ORF">PMES_02229</name>
</gene>
<dbReference type="EMBL" id="APKE01000026">
    <property type="protein sequence ID" value="KAF0675339.1"/>
    <property type="molecule type" value="Genomic_DNA"/>
</dbReference>
<dbReference type="InterPro" id="IPR011335">
    <property type="entry name" value="Restrct_endonuc-II-like"/>
</dbReference>
<dbReference type="PANTHER" id="PTHR34039:SF1">
    <property type="entry name" value="UPF0102 PROTEIN YRAN"/>
    <property type="match status" value="1"/>
</dbReference>
<keyword evidence="2" id="KW-0255">Endonuclease</keyword>
<dbReference type="PANTHER" id="PTHR34039">
    <property type="entry name" value="UPF0102 PROTEIN YRAN"/>
    <property type="match status" value="1"/>
</dbReference>
<dbReference type="GO" id="GO:0003676">
    <property type="term" value="F:nucleic acid binding"/>
    <property type="evidence" value="ECO:0007669"/>
    <property type="project" value="InterPro"/>
</dbReference>
<reference evidence="2" key="1">
    <citation type="submission" date="2013-03" db="EMBL/GenBank/DDBJ databases">
        <title>Genome Sequence of the Profundibacterium mesophilum strain KAUST100406-0324T from Red Sea, a novel genus in the family Rhodobacteraceae.</title>
        <authorList>
            <person name="Essack M."/>
            <person name="Alam I."/>
            <person name="Lafi F."/>
            <person name="Alawi W."/>
            <person name="Kamanu F."/>
            <person name="Al-Suwailem A."/>
            <person name="Lee O.O."/>
            <person name="Xu Y."/>
            <person name="Bajic V."/>
            <person name="Qian P.-Y."/>
            <person name="Archer J."/>
        </authorList>
    </citation>
    <scope>NUCLEOTIDE SEQUENCE</scope>
    <source>
        <strain evidence="2">KAUST100406-0324</strain>
    </source>
</reference>
<keyword evidence="2" id="KW-0378">Hydrolase</keyword>
<dbReference type="GO" id="GO:0004519">
    <property type="term" value="F:endonuclease activity"/>
    <property type="evidence" value="ECO:0007669"/>
    <property type="project" value="UniProtKB-KW"/>
</dbReference>
<keyword evidence="3" id="KW-1185">Reference proteome</keyword>
<proteinExistence type="inferred from homology"/>
<dbReference type="Proteomes" id="UP000698242">
    <property type="component" value="Unassembled WGS sequence"/>
</dbReference>
<evidence type="ECO:0000313" key="3">
    <source>
        <dbReference type="Proteomes" id="UP000698242"/>
    </source>
</evidence>
<dbReference type="InterPro" id="IPR011856">
    <property type="entry name" value="tRNA_endonuc-like_dom_sf"/>
</dbReference>
<dbReference type="Gene3D" id="3.40.1350.10">
    <property type="match status" value="1"/>
</dbReference>
<keyword evidence="2" id="KW-0540">Nuclease</keyword>
<dbReference type="AlphaFoldDB" id="A0A921NV32"/>
<accession>A0A921NV32</accession>
<comment type="caution">
    <text evidence="2">The sequence shown here is derived from an EMBL/GenBank/DDBJ whole genome shotgun (WGS) entry which is preliminary data.</text>
</comment>
<name>A0A921NV32_9RHOB</name>
<organism evidence="2 3">
    <name type="scientific">Profundibacterium mesophilum KAUST100406-0324</name>
    <dbReference type="NCBI Taxonomy" id="1037889"/>
    <lineage>
        <taxon>Bacteria</taxon>
        <taxon>Pseudomonadati</taxon>
        <taxon>Pseudomonadota</taxon>
        <taxon>Alphaproteobacteria</taxon>
        <taxon>Rhodobacterales</taxon>
        <taxon>Roseobacteraceae</taxon>
        <taxon>Profundibacterium</taxon>
    </lineage>
</organism>
<evidence type="ECO:0000313" key="2">
    <source>
        <dbReference type="EMBL" id="KAF0675339.1"/>
    </source>
</evidence>
<comment type="similarity">
    <text evidence="1">Belongs to the UPF0102 family.</text>
</comment>
<sequence>MQVAALYEARGCRVLARRWRGRGGEIDLILSEREKGEDADCGLIFVEVKKAPSFARAAERIGPAQIARILAAAQEYAGRQPRGLGTPMRFDAALVDAAGRIEIRAGAFP</sequence>
<dbReference type="InterPro" id="IPR003509">
    <property type="entry name" value="UPF0102_YraN-like"/>
</dbReference>
<dbReference type="Pfam" id="PF02021">
    <property type="entry name" value="UPF0102"/>
    <property type="match status" value="1"/>
</dbReference>
<protein>
    <submittedName>
        <fullName evidence="2">Endonuclease</fullName>
    </submittedName>
</protein>